<protein>
    <submittedName>
        <fullName evidence="1">Uncharacterized protein</fullName>
    </submittedName>
</protein>
<name>A0A5B7F6M5_PORTR</name>
<evidence type="ECO:0000313" key="1">
    <source>
        <dbReference type="EMBL" id="MPC40244.1"/>
    </source>
</evidence>
<comment type="caution">
    <text evidence="1">The sequence shown here is derived from an EMBL/GenBank/DDBJ whole genome shotgun (WGS) entry which is preliminary data.</text>
</comment>
<sequence>MVPSRQHNGHDTPADPLNLMVLIWQHNDHGTFESSNLVTPSRQHNGHDILNLIVLNAQVPLNL</sequence>
<gene>
    <name evidence="1" type="ORF">E2C01_033800</name>
</gene>
<dbReference type="EMBL" id="VSRR010004627">
    <property type="protein sequence ID" value="MPC40244.1"/>
    <property type="molecule type" value="Genomic_DNA"/>
</dbReference>
<reference evidence="1 2" key="1">
    <citation type="submission" date="2019-05" db="EMBL/GenBank/DDBJ databases">
        <title>Another draft genome of Portunus trituberculatus and its Hox gene families provides insights of decapod evolution.</title>
        <authorList>
            <person name="Jeong J.-H."/>
            <person name="Song I."/>
            <person name="Kim S."/>
            <person name="Choi T."/>
            <person name="Kim D."/>
            <person name="Ryu S."/>
            <person name="Kim W."/>
        </authorList>
    </citation>
    <scope>NUCLEOTIDE SEQUENCE [LARGE SCALE GENOMIC DNA]</scope>
    <source>
        <tissue evidence="1">Muscle</tissue>
    </source>
</reference>
<organism evidence="1 2">
    <name type="scientific">Portunus trituberculatus</name>
    <name type="common">Swimming crab</name>
    <name type="synonym">Neptunus trituberculatus</name>
    <dbReference type="NCBI Taxonomy" id="210409"/>
    <lineage>
        <taxon>Eukaryota</taxon>
        <taxon>Metazoa</taxon>
        <taxon>Ecdysozoa</taxon>
        <taxon>Arthropoda</taxon>
        <taxon>Crustacea</taxon>
        <taxon>Multicrustacea</taxon>
        <taxon>Malacostraca</taxon>
        <taxon>Eumalacostraca</taxon>
        <taxon>Eucarida</taxon>
        <taxon>Decapoda</taxon>
        <taxon>Pleocyemata</taxon>
        <taxon>Brachyura</taxon>
        <taxon>Eubrachyura</taxon>
        <taxon>Portunoidea</taxon>
        <taxon>Portunidae</taxon>
        <taxon>Portuninae</taxon>
        <taxon>Portunus</taxon>
    </lineage>
</organism>
<proteinExistence type="predicted"/>
<dbReference type="AlphaFoldDB" id="A0A5B7F6M5"/>
<dbReference type="Proteomes" id="UP000324222">
    <property type="component" value="Unassembled WGS sequence"/>
</dbReference>
<evidence type="ECO:0000313" key="2">
    <source>
        <dbReference type="Proteomes" id="UP000324222"/>
    </source>
</evidence>
<accession>A0A5B7F6M5</accession>
<keyword evidence="2" id="KW-1185">Reference proteome</keyword>